<accession>A0A1D2YWE9</accession>
<dbReference type="EMBL" id="MIJF01000008">
    <property type="protein sequence ID" value="OEG00065.1"/>
    <property type="molecule type" value="Genomic_DNA"/>
</dbReference>
<dbReference type="InterPro" id="IPR007383">
    <property type="entry name" value="DUF445"/>
</dbReference>
<sequence length="376" mass="43811">MAFMKERMDIMYIVFFAIIVGVVIGAFTNSLAIKMLFRPYKPWKIGKWQVPFTPGLIPKRRGELAEQVGYMVEEYLFTPEGTKNFIEKSGVKDQLYNSLMVRLEHLKDEDKTVGDLIALAFGDKWKDSLKSYQKKRLLGFLRSDQLGNKTIEEVLSKKTLNIIDGYLEQLSEHLVIGIKEYLLSEEGLDKIENIIKQMFNGSKMLGFFAGLLVDSNQIQQKIMNFIEETLEKEETKDIIYTFIDKEWKIIRKKQLLEYLDKFEEAFSRQIDYLYESVVDHIDYITVKQLIESLEKRNLIKRGYEFGVSFFIERMDKLFKVLSISNVVKEELENYSLEHLEKLIIEVSGKELKMITYLGGVIGGILGLIQGILYLVY</sequence>
<keyword evidence="8" id="KW-1185">Reference proteome</keyword>
<dbReference type="GO" id="GO:0012505">
    <property type="term" value="C:endomembrane system"/>
    <property type="evidence" value="ECO:0007669"/>
    <property type="project" value="UniProtKB-SubCell"/>
</dbReference>
<proteinExistence type="inferred from homology"/>
<evidence type="ECO:0000256" key="6">
    <source>
        <dbReference type="SAM" id="Phobius"/>
    </source>
</evidence>
<dbReference type="Proteomes" id="UP000243739">
    <property type="component" value="Unassembled WGS sequence"/>
</dbReference>
<reference evidence="7 8" key="1">
    <citation type="submission" date="2016-09" db="EMBL/GenBank/DDBJ databases">
        <title>Draft genome sequence for the type strain of Vulcanibacillus modesticaldus BR, a strictly anaerobic, moderately thermophilic, and nitrate-reducing bacterium from deep sea-hydrothermal vents of the Mid-Atlantic Ridge.</title>
        <authorList>
            <person name="Abin C.A."/>
            <person name="Hollibaugh J.T."/>
        </authorList>
    </citation>
    <scope>NUCLEOTIDE SEQUENCE [LARGE SCALE GENOMIC DNA]</scope>
    <source>
        <strain evidence="7 8">BR</strain>
    </source>
</reference>
<protein>
    <recommendedName>
        <fullName evidence="9">DUF445 domain-containing protein</fullName>
    </recommendedName>
</protein>
<evidence type="ECO:0000313" key="8">
    <source>
        <dbReference type="Proteomes" id="UP000243739"/>
    </source>
</evidence>
<evidence type="ECO:0000256" key="2">
    <source>
        <dbReference type="ARBA" id="ARBA00008053"/>
    </source>
</evidence>
<name>A0A1D2YWE9_9BACI</name>
<keyword evidence="5 6" id="KW-0472">Membrane</keyword>
<evidence type="ECO:0000256" key="4">
    <source>
        <dbReference type="ARBA" id="ARBA00022989"/>
    </source>
</evidence>
<comment type="caution">
    <text evidence="7">The sequence shown here is derived from an EMBL/GenBank/DDBJ whole genome shotgun (WGS) entry which is preliminary data.</text>
</comment>
<feature type="transmembrane region" description="Helical" evidence="6">
    <location>
        <begin position="354"/>
        <end position="375"/>
    </location>
</feature>
<evidence type="ECO:0000256" key="5">
    <source>
        <dbReference type="ARBA" id="ARBA00023136"/>
    </source>
</evidence>
<dbReference type="PANTHER" id="PTHR35791:SF1">
    <property type="entry name" value="UPF0754 MEMBRANE PROTEIN YHEB"/>
    <property type="match status" value="1"/>
</dbReference>
<gene>
    <name evidence="7" type="ORF">BHF71_06360</name>
</gene>
<evidence type="ECO:0000313" key="7">
    <source>
        <dbReference type="EMBL" id="OEG00065.1"/>
    </source>
</evidence>
<evidence type="ECO:0000256" key="1">
    <source>
        <dbReference type="ARBA" id="ARBA00004308"/>
    </source>
</evidence>
<evidence type="ECO:0008006" key="9">
    <source>
        <dbReference type="Google" id="ProtNLM"/>
    </source>
</evidence>
<organism evidence="7 8">
    <name type="scientific">Vulcanibacillus modesticaldus</name>
    <dbReference type="NCBI Taxonomy" id="337097"/>
    <lineage>
        <taxon>Bacteria</taxon>
        <taxon>Bacillati</taxon>
        <taxon>Bacillota</taxon>
        <taxon>Bacilli</taxon>
        <taxon>Bacillales</taxon>
        <taxon>Bacillaceae</taxon>
        <taxon>Vulcanibacillus</taxon>
    </lineage>
</organism>
<dbReference type="Pfam" id="PF04286">
    <property type="entry name" value="DUF445"/>
    <property type="match status" value="1"/>
</dbReference>
<keyword evidence="4 6" id="KW-1133">Transmembrane helix</keyword>
<dbReference type="OrthoDB" id="9787430at2"/>
<keyword evidence="3 6" id="KW-0812">Transmembrane</keyword>
<dbReference type="PANTHER" id="PTHR35791">
    <property type="entry name" value="UPF0754 MEMBRANE PROTEIN YHEB"/>
    <property type="match status" value="1"/>
</dbReference>
<dbReference type="AlphaFoldDB" id="A0A1D2YWE9"/>
<comment type="subcellular location">
    <subcellularLocation>
        <location evidence="1">Endomembrane system</location>
    </subcellularLocation>
</comment>
<feature type="transmembrane region" description="Helical" evidence="6">
    <location>
        <begin position="12"/>
        <end position="37"/>
    </location>
</feature>
<dbReference type="STRING" id="337097.BHF71_06360"/>
<evidence type="ECO:0000256" key="3">
    <source>
        <dbReference type="ARBA" id="ARBA00022692"/>
    </source>
</evidence>
<comment type="similarity">
    <text evidence="2">Belongs to the UPF0754 family.</text>
</comment>